<keyword evidence="3" id="KW-1185">Reference proteome</keyword>
<dbReference type="AlphaFoldDB" id="S3ZKU0"/>
<feature type="region of interest" description="Disordered" evidence="1">
    <location>
        <begin position="1"/>
        <end position="46"/>
    </location>
</feature>
<organism evidence="2 3">
    <name type="scientific">Streptomyces aurantiacus JA 4570</name>
    <dbReference type="NCBI Taxonomy" id="1286094"/>
    <lineage>
        <taxon>Bacteria</taxon>
        <taxon>Bacillati</taxon>
        <taxon>Actinomycetota</taxon>
        <taxon>Actinomycetes</taxon>
        <taxon>Kitasatosporales</taxon>
        <taxon>Streptomycetaceae</taxon>
        <taxon>Streptomyces</taxon>
        <taxon>Streptomyces aurantiacus group</taxon>
    </lineage>
</organism>
<accession>S3ZKU0</accession>
<name>S3ZKU0_9ACTN</name>
<evidence type="ECO:0000313" key="3">
    <source>
        <dbReference type="Proteomes" id="UP000014629"/>
    </source>
</evidence>
<proteinExistence type="predicted"/>
<protein>
    <submittedName>
        <fullName evidence="2">Uncharacterized protein</fullName>
    </submittedName>
</protein>
<evidence type="ECO:0000256" key="1">
    <source>
        <dbReference type="SAM" id="MobiDB-lite"/>
    </source>
</evidence>
<reference evidence="2 3" key="1">
    <citation type="submission" date="2013-02" db="EMBL/GenBank/DDBJ databases">
        <title>Draft Genome Sequence of Streptomyces aurantiacus, Which Produces Setomimycin.</title>
        <authorList>
            <person name="Gruening B.A."/>
            <person name="Praeg A."/>
            <person name="Erxleben A."/>
            <person name="Guenther S."/>
            <person name="Mueller M."/>
        </authorList>
    </citation>
    <scope>NUCLEOTIDE SEQUENCE [LARGE SCALE GENOMIC DNA]</scope>
    <source>
        <strain evidence="2 3">JA 4570</strain>
    </source>
</reference>
<dbReference type="PATRIC" id="fig|1286094.4.peg.2819"/>
<dbReference type="EMBL" id="AOPZ01000118">
    <property type="protein sequence ID" value="EPH44096.1"/>
    <property type="molecule type" value="Genomic_DNA"/>
</dbReference>
<evidence type="ECO:0000313" key="2">
    <source>
        <dbReference type="EMBL" id="EPH44096.1"/>
    </source>
</evidence>
<sequence length="46" mass="5072">MEDPLCGARKRFRGPDVLRARHTPDVGEPTRHLPPEAPPDAVAQIT</sequence>
<comment type="caution">
    <text evidence="2">The sequence shown here is derived from an EMBL/GenBank/DDBJ whole genome shotgun (WGS) entry which is preliminary data.</text>
</comment>
<feature type="compositionally biased region" description="Basic and acidic residues" evidence="1">
    <location>
        <begin position="13"/>
        <end position="34"/>
    </location>
</feature>
<dbReference type="Proteomes" id="UP000014629">
    <property type="component" value="Unassembled WGS sequence"/>
</dbReference>
<gene>
    <name evidence="2" type="ORF">STRAU_2850</name>
</gene>